<dbReference type="Gene3D" id="3.40.720.10">
    <property type="entry name" value="Alkaline Phosphatase, subunit A"/>
    <property type="match status" value="1"/>
</dbReference>
<sequence>MSHLLRPLDEVSRRSFLEYAAALLGVTVGPTGAAWANDPQNQRKNSGKKAAGTPSAAPAEHVIYLFMVGAMSHLDTFDVRGGRENEGQTRPIQTKVPGLTVGHWLPELAKLAPELAVIRNLHTATADHDGGRYLMRTSYKEIASIRHPALGAWMLRLKGLRKNRSLPDNVLVNGDNRHPGAGFLEPSYTPVPIGDPNLGLQHTKQPEYLTAGSFQTRLALIDTFDKQFRQKYPQKQVEAYSEFYRQATELMSSSDLKAFDLKQEKQEVRDKYGMDRFGQGCLLARRLVEHDVRFIEVTLDGWDMHTDIYDRLGGKAANLDRALSALLRDLKDRGLWQKTLVVLTTEFGRTPRINQNDGRDHHPGVFSSVLAGGPVRGGVVWGASDDHGQSPNDEGVTVADFNATIAAAMGLPLDQEVYSKSGRPFKVAHDGSPLRKLLG</sequence>
<dbReference type="SUPFAM" id="SSF53649">
    <property type="entry name" value="Alkaline phosphatase-like"/>
    <property type="match status" value="1"/>
</dbReference>
<dbReference type="InterPro" id="IPR006311">
    <property type="entry name" value="TAT_signal"/>
</dbReference>
<proteinExistence type="predicted"/>
<name>A0A7C4QN36_9PLAN</name>
<reference evidence="2" key="1">
    <citation type="journal article" date="2020" name="mSystems">
        <title>Genome- and Community-Level Interaction Insights into Carbon Utilization and Element Cycling Functions of Hydrothermarchaeota in Hydrothermal Sediment.</title>
        <authorList>
            <person name="Zhou Z."/>
            <person name="Liu Y."/>
            <person name="Xu W."/>
            <person name="Pan J."/>
            <person name="Luo Z.H."/>
            <person name="Li M."/>
        </authorList>
    </citation>
    <scope>NUCLEOTIDE SEQUENCE [LARGE SCALE GENOMIC DNA]</scope>
    <source>
        <strain evidence="2">SpSt-508</strain>
    </source>
</reference>
<comment type="caution">
    <text evidence="2">The sequence shown here is derived from an EMBL/GenBank/DDBJ whole genome shotgun (WGS) entry which is preliminary data.</text>
</comment>
<dbReference type="Pfam" id="PF07394">
    <property type="entry name" value="DUF1501"/>
    <property type="match status" value="1"/>
</dbReference>
<evidence type="ECO:0000313" key="2">
    <source>
        <dbReference type="EMBL" id="HGT39040.1"/>
    </source>
</evidence>
<gene>
    <name evidence="2" type="ORF">ENS64_07225</name>
</gene>
<dbReference type="PANTHER" id="PTHR43737">
    <property type="entry name" value="BLL7424 PROTEIN"/>
    <property type="match status" value="1"/>
</dbReference>
<dbReference type="AlphaFoldDB" id="A0A7C4QN36"/>
<dbReference type="InterPro" id="IPR010869">
    <property type="entry name" value="DUF1501"/>
</dbReference>
<evidence type="ECO:0000256" key="1">
    <source>
        <dbReference type="SAM" id="MobiDB-lite"/>
    </source>
</evidence>
<accession>A0A7C4QN36</accession>
<dbReference type="PANTHER" id="PTHR43737:SF1">
    <property type="entry name" value="DUF1501 DOMAIN-CONTAINING PROTEIN"/>
    <property type="match status" value="1"/>
</dbReference>
<organism evidence="2">
    <name type="scientific">Schlesneria paludicola</name>
    <dbReference type="NCBI Taxonomy" id="360056"/>
    <lineage>
        <taxon>Bacteria</taxon>
        <taxon>Pseudomonadati</taxon>
        <taxon>Planctomycetota</taxon>
        <taxon>Planctomycetia</taxon>
        <taxon>Planctomycetales</taxon>
        <taxon>Planctomycetaceae</taxon>
        <taxon>Schlesneria</taxon>
    </lineage>
</organism>
<feature type="region of interest" description="Disordered" evidence="1">
    <location>
        <begin position="35"/>
        <end position="54"/>
    </location>
</feature>
<protein>
    <submittedName>
        <fullName evidence="2">DUF1501 domain-containing protein</fullName>
    </submittedName>
</protein>
<dbReference type="EMBL" id="DSVQ01000012">
    <property type="protein sequence ID" value="HGT39040.1"/>
    <property type="molecule type" value="Genomic_DNA"/>
</dbReference>
<dbReference type="PROSITE" id="PS51318">
    <property type="entry name" value="TAT"/>
    <property type="match status" value="1"/>
</dbReference>
<dbReference type="InterPro" id="IPR017850">
    <property type="entry name" value="Alkaline_phosphatase_core_sf"/>
</dbReference>